<reference evidence="6" key="1">
    <citation type="submission" date="2012-12" db="EMBL/GenBank/DDBJ databases">
        <authorList>
            <person name="Hellsten U."/>
            <person name="Grimwood J."/>
            <person name="Chapman J.A."/>
            <person name="Shapiro H."/>
            <person name="Aerts A."/>
            <person name="Otillar R.P."/>
            <person name="Terry A.Y."/>
            <person name="Boore J.L."/>
            <person name="Simakov O."/>
            <person name="Marletaz F."/>
            <person name="Cho S.-J."/>
            <person name="Edsinger-Gonzales E."/>
            <person name="Havlak P."/>
            <person name="Kuo D.-H."/>
            <person name="Larsson T."/>
            <person name="Lv J."/>
            <person name="Arendt D."/>
            <person name="Savage R."/>
            <person name="Osoegawa K."/>
            <person name="de Jong P."/>
            <person name="Lindberg D.R."/>
            <person name="Seaver E.C."/>
            <person name="Weisblat D.A."/>
            <person name="Putnam N.H."/>
            <person name="Grigoriev I.V."/>
            <person name="Rokhsar D.S."/>
        </authorList>
    </citation>
    <scope>NUCLEOTIDE SEQUENCE</scope>
</reference>
<dbReference type="EMBL" id="KB096325">
    <property type="protein sequence ID" value="ESO05468.1"/>
    <property type="molecule type" value="Genomic_DNA"/>
</dbReference>
<evidence type="ECO:0000313" key="4">
    <source>
        <dbReference type="EMBL" id="ESO05468.1"/>
    </source>
</evidence>
<dbReference type="eggNOG" id="KOG3557">
    <property type="taxonomic scope" value="Eukaryota"/>
</dbReference>
<dbReference type="PANTHER" id="PTHR12287">
    <property type="entry name" value="EPIDERMAL GROWTH FACTOR RECEPTOR KINASE SUBSTRATE EPS8-RELATED PROTEIN"/>
    <property type="match status" value="1"/>
</dbReference>
<evidence type="ECO:0000256" key="2">
    <source>
        <dbReference type="SAM" id="MobiDB-lite"/>
    </source>
</evidence>
<dbReference type="InterPro" id="IPR039801">
    <property type="entry name" value="EPS8-like"/>
</dbReference>
<sequence length="570" mass="64684">MPSDGAQYEVDHLLNLEITPSSLAQQGTEGDRNSTSSSSSLSPQLVISRPEEAIIRLHELDRTKCFRPVRVILKLDPTEMKIIDKNTKNVAERIPYYSITPCPETFVRSVMDKCGNLVLMKIEDYLQIAPAQFYIFQFDTKKDEQINSYLASSISHDTNISSTVCLFCILAGERSNEPVAKEFLKNFDAAKTKDSKNGPPPAAAASAKQPLVGTSSSSSRTSINMADWYDEEGAKGTAMATIKYKQKSLQLPPARTVFQQQNDDQQQRDVYLELLNRCLDEVELLVTKLQDVADAYKQLEERKKNSRKSGFGDGMLVMRARPPTREEFITVFQYIKLSFNLLAKLKGHINNPNSPEIVHYLFQPLDLIVEASCQIVARNEKPIWEEVITPLLNDETITFLEDCMFTKEVELWKCLGTAWNIGAGEKFVVLIDFFLFPDLFGCCAAVTFLCTFRSSVTGGLQIPKSCHPCRLHSPQQPQFPQQPANKRQSQMAMQQIRQEIQQVEQQQQYFPPSRPQLPSPTAPNDNMIYQQIPLSQQQLHDQQPQQQQVDYLISQGKEYASTEKLFQIFL</sequence>
<dbReference type="STRING" id="6412.T1F3T2"/>
<accession>T1F3T2</accession>
<feature type="region of interest" description="Disordered" evidence="2">
    <location>
        <begin position="23"/>
        <end position="45"/>
    </location>
</feature>
<dbReference type="RefSeq" id="XP_009016101.1">
    <property type="nucleotide sequence ID" value="XM_009017853.1"/>
</dbReference>
<gene>
    <name evidence="5" type="primary">20203481</name>
    <name evidence="4" type="ORF">HELRODRAFT_171098</name>
</gene>
<dbReference type="EnsemblMetazoa" id="HelroT171098">
    <property type="protein sequence ID" value="HelroP171098"/>
    <property type="gene ID" value="HelroG171098"/>
</dbReference>
<reference evidence="5" key="3">
    <citation type="submission" date="2015-06" db="UniProtKB">
        <authorList>
            <consortium name="EnsemblMetazoa"/>
        </authorList>
    </citation>
    <scope>IDENTIFICATION</scope>
</reference>
<name>T1F3T2_HELRO</name>
<dbReference type="EMBL" id="AMQM01003785">
    <property type="status" value="NOT_ANNOTATED_CDS"/>
    <property type="molecule type" value="Genomic_DNA"/>
</dbReference>
<feature type="compositionally biased region" description="Pro residues" evidence="2">
    <location>
        <begin position="512"/>
        <end position="521"/>
    </location>
</feature>
<feature type="domain" description="EPS8 spectrin-like" evidence="3">
    <location>
        <begin position="272"/>
        <end position="422"/>
    </location>
</feature>
<keyword evidence="1" id="KW-0175">Coiled coil</keyword>
<proteinExistence type="predicted"/>
<dbReference type="KEGG" id="hro:HELRODRAFT_171098"/>
<dbReference type="GO" id="GO:0003779">
    <property type="term" value="F:actin binding"/>
    <property type="evidence" value="ECO:0000318"/>
    <property type="project" value="GO_Central"/>
</dbReference>
<dbReference type="HOGENOM" id="CLU_478402_0_0_1"/>
<evidence type="ECO:0000259" key="3">
    <source>
        <dbReference type="Pfam" id="PF22975"/>
    </source>
</evidence>
<dbReference type="InParanoid" id="T1F3T2"/>
<dbReference type="AlphaFoldDB" id="T1F3T2"/>
<feature type="region of interest" description="Disordered" evidence="2">
    <location>
        <begin position="505"/>
        <end position="526"/>
    </location>
</feature>
<dbReference type="GeneID" id="20203481"/>
<dbReference type="GO" id="GO:0035023">
    <property type="term" value="P:regulation of Rho protein signal transduction"/>
    <property type="evidence" value="ECO:0000318"/>
    <property type="project" value="GO_Central"/>
</dbReference>
<evidence type="ECO:0000256" key="1">
    <source>
        <dbReference type="SAM" id="Coils"/>
    </source>
</evidence>
<dbReference type="Proteomes" id="UP000015101">
    <property type="component" value="Unassembled WGS sequence"/>
</dbReference>
<reference evidence="4 6" key="2">
    <citation type="journal article" date="2013" name="Nature">
        <title>Insights into bilaterian evolution from three spiralian genomes.</title>
        <authorList>
            <person name="Simakov O."/>
            <person name="Marletaz F."/>
            <person name="Cho S.J."/>
            <person name="Edsinger-Gonzales E."/>
            <person name="Havlak P."/>
            <person name="Hellsten U."/>
            <person name="Kuo D.H."/>
            <person name="Larsson T."/>
            <person name="Lv J."/>
            <person name="Arendt D."/>
            <person name="Savage R."/>
            <person name="Osoegawa K."/>
            <person name="de Jong P."/>
            <person name="Grimwood J."/>
            <person name="Chapman J.A."/>
            <person name="Shapiro H."/>
            <person name="Aerts A."/>
            <person name="Otillar R.P."/>
            <person name="Terry A.Y."/>
            <person name="Boore J.L."/>
            <person name="Grigoriev I.V."/>
            <person name="Lindberg D.R."/>
            <person name="Seaver E.C."/>
            <person name="Weisblat D.A."/>
            <person name="Putnam N.H."/>
            <person name="Rokhsar D.S."/>
        </authorList>
    </citation>
    <scope>NUCLEOTIDE SEQUENCE</scope>
</reference>
<dbReference type="PANTHER" id="PTHR12287:SF23">
    <property type="entry name" value="AROUSER, ISOFORM A-RELATED"/>
    <property type="match status" value="1"/>
</dbReference>
<protein>
    <recommendedName>
        <fullName evidence="3">EPS8 spectrin-like domain-containing protein</fullName>
    </recommendedName>
</protein>
<keyword evidence="6" id="KW-1185">Reference proteome</keyword>
<dbReference type="GO" id="GO:0005886">
    <property type="term" value="C:plasma membrane"/>
    <property type="evidence" value="ECO:0000318"/>
    <property type="project" value="GO_Central"/>
</dbReference>
<dbReference type="Pfam" id="PF22975">
    <property type="entry name" value="EPS8_2nd"/>
    <property type="match status" value="1"/>
</dbReference>
<evidence type="ECO:0000313" key="6">
    <source>
        <dbReference type="Proteomes" id="UP000015101"/>
    </source>
</evidence>
<feature type="region of interest" description="Disordered" evidence="2">
    <location>
        <begin position="191"/>
        <end position="220"/>
    </location>
</feature>
<feature type="coiled-coil region" evidence="1">
    <location>
        <begin position="282"/>
        <end position="309"/>
    </location>
</feature>
<evidence type="ECO:0000313" key="5">
    <source>
        <dbReference type="EnsemblMetazoa" id="HelroP171098"/>
    </source>
</evidence>
<dbReference type="OrthoDB" id="6156852at2759"/>
<dbReference type="InterPro" id="IPR055093">
    <property type="entry name" value="EPS8_2nd"/>
</dbReference>
<dbReference type="InterPro" id="IPR011993">
    <property type="entry name" value="PH-like_dom_sf"/>
</dbReference>
<organism evidence="5 6">
    <name type="scientific">Helobdella robusta</name>
    <name type="common">Californian leech</name>
    <dbReference type="NCBI Taxonomy" id="6412"/>
    <lineage>
        <taxon>Eukaryota</taxon>
        <taxon>Metazoa</taxon>
        <taxon>Spiralia</taxon>
        <taxon>Lophotrochozoa</taxon>
        <taxon>Annelida</taxon>
        <taxon>Clitellata</taxon>
        <taxon>Hirudinea</taxon>
        <taxon>Rhynchobdellida</taxon>
        <taxon>Glossiphoniidae</taxon>
        <taxon>Helobdella</taxon>
    </lineage>
</organism>
<dbReference type="GO" id="GO:0007266">
    <property type="term" value="P:Rho protein signal transduction"/>
    <property type="evidence" value="ECO:0000318"/>
    <property type="project" value="GO_Central"/>
</dbReference>
<dbReference type="CTD" id="20203481"/>
<dbReference type="Gene3D" id="2.30.29.30">
    <property type="entry name" value="Pleckstrin-homology domain (PH domain)/Phosphotyrosine-binding domain (PTB)"/>
    <property type="match status" value="1"/>
</dbReference>